<dbReference type="EMBL" id="CP017839">
    <property type="protein sequence ID" value="APA98947.1"/>
    <property type="molecule type" value="Genomic_DNA"/>
</dbReference>
<sequence>MWSGRVVAVLAGIALAAGCSAAPTTTGGALPLHRVAEVALTGGSSRFDYASLDSARGLLFLAHMGADEIVEVDVRAHTVVRTITDTPDVHGVLVVPEQHRVYATVTGRDQVVALDEDTGAVQFSTATGNYPDGLAYDPLRKAVWTTNERAGTETVVDAVSGTLRGTVSLGGEVGNVVYEPAADRMIVAVQGKDELAVIAPDSLTVESRMQTPGCAGPHGQVLDPAASVMFVGCEDNAVLLTVDLASRSITDRSSVGKTPDVLAYDAGTHRVYVAAESGWVSTFDRKDGHTAAAGSERLADGAHVVAVDPATHHTYFPVPAGGSGGGPVLWEFEPTG</sequence>
<dbReference type="InterPro" id="IPR015943">
    <property type="entry name" value="WD40/YVTN_repeat-like_dom_sf"/>
</dbReference>
<dbReference type="RefSeq" id="WP_071344207.1">
    <property type="nucleotide sequence ID" value="NZ_BAAARX010000002.1"/>
</dbReference>
<evidence type="ECO:0000313" key="2">
    <source>
        <dbReference type="EMBL" id="APA98947.1"/>
    </source>
</evidence>
<dbReference type="PANTHER" id="PTHR47197:SF3">
    <property type="entry name" value="DIHYDRO-HEME D1 DEHYDROGENASE"/>
    <property type="match status" value="1"/>
</dbReference>
<evidence type="ECO:0008006" key="4">
    <source>
        <dbReference type="Google" id="ProtNLM"/>
    </source>
</evidence>
<dbReference type="SUPFAM" id="SSF51004">
    <property type="entry name" value="C-terminal (heme d1) domain of cytochrome cd1-nitrite reductase"/>
    <property type="match status" value="1"/>
</dbReference>
<dbReference type="AlphaFoldDB" id="A0ABC8AY60"/>
<protein>
    <recommendedName>
        <fullName evidence="4">YncE family protein</fullName>
    </recommendedName>
</protein>
<name>A0ABC8AY60_9NOCA</name>
<evidence type="ECO:0000256" key="1">
    <source>
        <dbReference type="SAM" id="SignalP"/>
    </source>
</evidence>
<dbReference type="GeneID" id="93375019"/>
<dbReference type="InterPro" id="IPR051200">
    <property type="entry name" value="Host-pathogen_enzymatic-act"/>
</dbReference>
<dbReference type="KEGG" id="nsr:NS506_04901"/>
<dbReference type="InterPro" id="IPR011048">
    <property type="entry name" value="Haem_d1_sf"/>
</dbReference>
<feature type="chain" id="PRO_5044852495" description="YncE family protein" evidence="1">
    <location>
        <begin position="22"/>
        <end position="336"/>
    </location>
</feature>
<accession>A0ABC8AY60</accession>
<dbReference type="PANTHER" id="PTHR47197">
    <property type="entry name" value="PROTEIN NIRF"/>
    <property type="match status" value="1"/>
</dbReference>
<evidence type="ECO:0000313" key="3">
    <source>
        <dbReference type="Proteomes" id="UP000180166"/>
    </source>
</evidence>
<gene>
    <name evidence="2" type="ORF">NS506_04901</name>
</gene>
<dbReference type="PROSITE" id="PS51257">
    <property type="entry name" value="PROKAR_LIPOPROTEIN"/>
    <property type="match status" value="1"/>
</dbReference>
<proteinExistence type="predicted"/>
<keyword evidence="1" id="KW-0732">Signal</keyword>
<reference evidence="2 3" key="1">
    <citation type="submission" date="2016-10" db="EMBL/GenBank/DDBJ databases">
        <title>Genome sequence of Nocardia seriolae strain EM150506, isolated from Anguila japonica.</title>
        <authorList>
            <person name="Han H.-J."/>
        </authorList>
    </citation>
    <scope>NUCLEOTIDE SEQUENCE [LARGE SCALE GENOMIC DNA]</scope>
    <source>
        <strain evidence="2 3">EM150506</strain>
    </source>
</reference>
<dbReference type="Proteomes" id="UP000180166">
    <property type="component" value="Chromosome"/>
</dbReference>
<dbReference type="Gene3D" id="2.130.10.10">
    <property type="entry name" value="YVTN repeat-like/Quinoprotein amine dehydrogenase"/>
    <property type="match status" value="1"/>
</dbReference>
<organism evidence="2 3">
    <name type="scientific">Nocardia seriolae</name>
    <dbReference type="NCBI Taxonomy" id="37332"/>
    <lineage>
        <taxon>Bacteria</taxon>
        <taxon>Bacillati</taxon>
        <taxon>Actinomycetota</taxon>
        <taxon>Actinomycetes</taxon>
        <taxon>Mycobacteriales</taxon>
        <taxon>Nocardiaceae</taxon>
        <taxon>Nocardia</taxon>
    </lineage>
</organism>
<feature type="signal peptide" evidence="1">
    <location>
        <begin position="1"/>
        <end position="21"/>
    </location>
</feature>